<dbReference type="Gene3D" id="2.40.160.20">
    <property type="match status" value="1"/>
</dbReference>
<comment type="subunit">
    <text evidence="1">Homodimer.</text>
</comment>
<evidence type="ECO:0000256" key="3">
    <source>
        <dbReference type="PIRSR" id="PIRSR029681-2"/>
    </source>
</evidence>
<dbReference type="PIRSF" id="PIRSF029681">
    <property type="entry name" value="PagL"/>
    <property type="match status" value="1"/>
</dbReference>
<feature type="chain" id="PRO_5017929963" description="Lipid A deacylase" evidence="4">
    <location>
        <begin position="20"/>
        <end position="172"/>
    </location>
</feature>
<proteinExistence type="inferred from homology"/>
<comment type="catalytic activity">
    <reaction evidence="1">
        <text>a 3-(acyloxy)acyl derivative of bacterial toxin + H2O = a 3-hydroxyacyl derivative of bacterial toxin + a fatty acid + H(+)</text>
        <dbReference type="Rhea" id="RHEA:12032"/>
        <dbReference type="ChEBI" id="CHEBI:15377"/>
        <dbReference type="ChEBI" id="CHEBI:15378"/>
        <dbReference type="ChEBI" id="CHEBI:28868"/>
        <dbReference type="ChEBI" id="CHEBI:136853"/>
        <dbReference type="ChEBI" id="CHEBI:140675"/>
        <dbReference type="EC" id="3.1.1.77"/>
    </reaction>
</comment>
<accession>A0A3P3QQZ2</accession>
<comment type="similarity">
    <text evidence="1">Belongs to the PagL family.</text>
</comment>
<keyword evidence="1 5" id="KW-0378">Hydrolase</keyword>
<keyword evidence="1" id="KW-0998">Cell outer membrane</keyword>
<dbReference type="Pfam" id="PF09411">
    <property type="entry name" value="PagL"/>
    <property type="match status" value="1"/>
</dbReference>
<evidence type="ECO:0000256" key="2">
    <source>
        <dbReference type="PIRSR" id="PIRSR029681-1"/>
    </source>
</evidence>
<feature type="signal peptide" evidence="4">
    <location>
        <begin position="1"/>
        <end position="19"/>
    </location>
</feature>
<feature type="active site" description="Charge relay system" evidence="2">
    <location>
        <position position="162"/>
    </location>
</feature>
<dbReference type="GO" id="GO:0050528">
    <property type="term" value="F:acyloxyacyl hydrolase activity"/>
    <property type="evidence" value="ECO:0007669"/>
    <property type="project" value="UniProtKB-EC"/>
</dbReference>
<dbReference type="OrthoDB" id="9797122at2"/>
<protein>
    <recommendedName>
        <fullName evidence="1">Lipid A deacylase</fullName>
        <ecNumber evidence="1">3.1.1.77</ecNumber>
    </recommendedName>
    <alternativeName>
        <fullName evidence="1">LPS 3-O-deacylase</fullName>
    </alternativeName>
    <alternativeName>
        <fullName evidence="1">Outer membrane enzyme</fullName>
    </alternativeName>
</protein>
<dbReference type="GO" id="GO:0009279">
    <property type="term" value="C:cell outer membrane"/>
    <property type="evidence" value="ECO:0007669"/>
    <property type="project" value="UniProtKB-SubCell"/>
</dbReference>
<sequence>MKKVLLAVVVLLLSLQAQAQVAAVDLVKGEADVLGIRLGYRPTEWHLATVPVLGDAQLYLEVSANLWRYGEDAEYDSNLAVALSPVLVKQFSTLYNRALFWEFGIGLSLLDKQRFAGKDLGSHYQFEDRIGLIWQLHHKAQLALRYMHYSNAGLQKPNPGLDFIALSYAYRF</sequence>
<feature type="site" description="Critical for activity" evidence="3">
    <location>
        <position position="151"/>
    </location>
</feature>
<evidence type="ECO:0000313" key="5">
    <source>
        <dbReference type="EMBL" id="RRJ22870.1"/>
    </source>
</evidence>
<dbReference type="RefSeq" id="WP_052749298.1">
    <property type="nucleotide sequence ID" value="NZ_LAVS01000014.1"/>
</dbReference>
<evidence type="ECO:0000256" key="1">
    <source>
        <dbReference type="PIRNR" id="PIRNR029681"/>
    </source>
</evidence>
<evidence type="ECO:0000256" key="4">
    <source>
        <dbReference type="SAM" id="SignalP"/>
    </source>
</evidence>
<comment type="caution">
    <text evidence="5">The sequence shown here is derived from an EMBL/GenBank/DDBJ whole genome shotgun (WGS) entry which is preliminary data.</text>
</comment>
<keyword evidence="1" id="KW-0472">Membrane</keyword>
<dbReference type="EC" id="3.1.1.77" evidence="1"/>
<keyword evidence="6" id="KW-1185">Reference proteome</keyword>
<gene>
    <name evidence="5" type="ORF">EIK76_01945</name>
</gene>
<organism evidence="5 6">
    <name type="scientific">Rheinheimera mesophila</name>
    <dbReference type="NCBI Taxonomy" id="1547515"/>
    <lineage>
        <taxon>Bacteria</taxon>
        <taxon>Pseudomonadati</taxon>
        <taxon>Pseudomonadota</taxon>
        <taxon>Gammaproteobacteria</taxon>
        <taxon>Chromatiales</taxon>
        <taxon>Chromatiaceae</taxon>
        <taxon>Rheinheimera</taxon>
    </lineage>
</organism>
<feature type="active site" description="Charge relay system" evidence="2">
    <location>
        <position position="148"/>
    </location>
</feature>
<dbReference type="Proteomes" id="UP000276260">
    <property type="component" value="Unassembled WGS sequence"/>
</dbReference>
<feature type="active site" description="Charge relay system" evidence="2">
    <location>
        <position position="150"/>
    </location>
</feature>
<name>A0A3P3QQZ2_9GAMM</name>
<dbReference type="InterPro" id="IPR018550">
    <property type="entry name" value="Lipid-A_deacylase-rel"/>
</dbReference>
<evidence type="ECO:0000313" key="6">
    <source>
        <dbReference type="Proteomes" id="UP000276260"/>
    </source>
</evidence>
<dbReference type="EMBL" id="RRCF01000001">
    <property type="protein sequence ID" value="RRJ22870.1"/>
    <property type="molecule type" value="Genomic_DNA"/>
</dbReference>
<dbReference type="AlphaFoldDB" id="A0A3P3QQZ2"/>
<reference evidence="5 6" key="1">
    <citation type="submission" date="2018-11" db="EMBL/GenBank/DDBJ databases">
        <title>Draft genome analysis of Rheinheimera mesophila isolated from an industrial waste site.</title>
        <authorList>
            <person name="Yu Q."/>
            <person name="Qi Y."/>
            <person name="Zhang H."/>
            <person name="Lu Y."/>
            <person name="Pu J."/>
        </authorList>
    </citation>
    <scope>NUCLEOTIDE SEQUENCE [LARGE SCALE GENOMIC DNA]</scope>
    <source>
        <strain evidence="5 6">IITR13</strain>
    </source>
</reference>
<comment type="function">
    <text evidence="1">Has lipid A 3-O-deacylase activity. Hydrolyzes the ester bond at the 3 position of lipid A, a bioactive component of lipopolysaccharide (LPS), thereby releasing the primary fatty acyl moiety.</text>
</comment>
<comment type="subcellular location">
    <subcellularLocation>
        <location evidence="1">Cell outer membrane</location>
        <topology evidence="1">Multi-pass membrane protein</topology>
    </subcellularLocation>
</comment>
<keyword evidence="4" id="KW-0732">Signal</keyword>